<dbReference type="RefSeq" id="XP_016460578.1">
    <property type="nucleotide sequence ID" value="XM_016605092.1"/>
</dbReference>
<dbReference type="PaxDb" id="4097-A0A1S3Z852"/>
<name>A0A1S3Z852_TOBAC</name>
<dbReference type="AlphaFoldDB" id="A0A1S3Z852"/>
<dbReference type="OrthoDB" id="1328654at2759"/>
<proteinExistence type="predicted"/>
<reference evidence="3" key="1">
    <citation type="submission" date="2025-08" db="UniProtKB">
        <authorList>
            <consortium name="RefSeq"/>
        </authorList>
    </citation>
    <scope>IDENTIFICATION</scope>
</reference>
<feature type="coiled-coil region" evidence="1">
    <location>
        <begin position="190"/>
        <end position="227"/>
    </location>
</feature>
<evidence type="ECO:0000256" key="2">
    <source>
        <dbReference type="SAM" id="MobiDB-lite"/>
    </source>
</evidence>
<gene>
    <name evidence="3" type="primary">LOC107784036</name>
</gene>
<feature type="coiled-coil region" evidence="1">
    <location>
        <begin position="263"/>
        <end position="297"/>
    </location>
</feature>
<feature type="region of interest" description="Disordered" evidence="2">
    <location>
        <begin position="351"/>
        <end position="417"/>
    </location>
</feature>
<feature type="compositionally biased region" description="Acidic residues" evidence="2">
    <location>
        <begin position="381"/>
        <end position="390"/>
    </location>
</feature>
<evidence type="ECO:0000313" key="3">
    <source>
        <dbReference type="RefSeq" id="XP_016460578.1"/>
    </source>
</evidence>
<protein>
    <submittedName>
        <fullName evidence="3">Golgin subfamily A member 5-like</fullName>
    </submittedName>
</protein>
<dbReference type="KEGG" id="nta:107784036"/>
<keyword evidence="1" id="KW-0175">Coiled coil</keyword>
<evidence type="ECO:0000256" key="1">
    <source>
        <dbReference type="SAM" id="Coils"/>
    </source>
</evidence>
<sequence length="417" mass="45295">MTSRRSGEYDIVEDANSCFRVPVDVLCNVRLGTGSLPSLVDVQLTTSTAFATTVSQPTMPLASYPSSPTLPLRPATATSSPPAAVIQEEDVPLPQSLVHGNLGHNYSAPSEDPQRRKNVSLSISTECHLLSPPVEFANYLKPLASEKDRKKIQSLSGECMANFLASEGLQRLIVDKEKLTSEWDQLLTERDQITARLPELEAQAAEAIELEARLQQSEQEVVTLGQEAALLRVQFEEAKATWVEVQNTVLAAADRRAVSTERLNNLEAVMNSKAEEVAAAEEKYTRLEKRHERVIEHNKVYNSTICNLDVTLQAARSEQNNLSTGHEEKNLGRGLSVVGFDAKIAKARELESTARRGLPVQPDATDFSGSGSEFLGTKEEPEGDDVEGQDLEPAADPPTSPVGANASLPPDFGDVVA</sequence>
<feature type="region of interest" description="Disordered" evidence="2">
    <location>
        <begin position="97"/>
        <end position="117"/>
    </location>
</feature>
<organism evidence="3">
    <name type="scientific">Nicotiana tabacum</name>
    <name type="common">Common tobacco</name>
    <dbReference type="NCBI Taxonomy" id="4097"/>
    <lineage>
        <taxon>Eukaryota</taxon>
        <taxon>Viridiplantae</taxon>
        <taxon>Streptophyta</taxon>
        <taxon>Embryophyta</taxon>
        <taxon>Tracheophyta</taxon>
        <taxon>Spermatophyta</taxon>
        <taxon>Magnoliopsida</taxon>
        <taxon>eudicotyledons</taxon>
        <taxon>Gunneridae</taxon>
        <taxon>Pentapetalae</taxon>
        <taxon>asterids</taxon>
        <taxon>lamiids</taxon>
        <taxon>Solanales</taxon>
        <taxon>Solanaceae</taxon>
        <taxon>Nicotianoideae</taxon>
        <taxon>Nicotianeae</taxon>
        <taxon>Nicotiana</taxon>
    </lineage>
</organism>
<accession>A0A1S3Z852</accession>